<feature type="compositionally biased region" description="Basic and acidic residues" evidence="2">
    <location>
        <begin position="1156"/>
        <end position="1166"/>
    </location>
</feature>
<feature type="compositionally biased region" description="Pro residues" evidence="2">
    <location>
        <begin position="2175"/>
        <end position="2190"/>
    </location>
</feature>
<evidence type="ECO:0000256" key="1">
    <source>
        <dbReference type="PROSITE-ProRule" id="PRU00221"/>
    </source>
</evidence>
<name>A0A8S3WI83_PARAO</name>
<dbReference type="Proteomes" id="UP000691718">
    <property type="component" value="Unassembled WGS sequence"/>
</dbReference>
<feature type="compositionally biased region" description="Polar residues" evidence="2">
    <location>
        <begin position="210"/>
        <end position="231"/>
    </location>
</feature>
<feature type="compositionally biased region" description="Basic and acidic residues" evidence="2">
    <location>
        <begin position="3949"/>
        <end position="3966"/>
    </location>
</feature>
<keyword evidence="1" id="KW-0853">WD repeat</keyword>
<feature type="compositionally biased region" description="Low complexity" evidence="2">
    <location>
        <begin position="1136"/>
        <end position="1151"/>
    </location>
</feature>
<feature type="domain" description="BEACH-type PH" evidence="4">
    <location>
        <begin position="3298"/>
        <end position="3409"/>
    </location>
</feature>
<feature type="region of interest" description="Disordered" evidence="2">
    <location>
        <begin position="2173"/>
        <end position="2197"/>
    </location>
</feature>
<sequence length="4108" mass="447575">MASEEEPDSLKIYWDHFFKAETGTYEKSTWLDLFLAEFLVRLNDGVEPKHLIKFCPVSGVVTLVGCELLCGIHRVTSSINTHHVAPLASLDAYTDSETSLQTQPESQTSESGRLQPTSLFTRANAQSSTEILRKYLLGGVAWRCLALLRVLGVEGLSCCRQLSSVLIWLFGELGGGGSGGCGEARGTPQLRVQAPRVPIHQLFSHRIWSKQKSNQATKTMSAGSSERSSATGRARQNGIAKQDTSDNKARRRPAIDSEHSSESADSNDDLQILNRSMTIKVCSPDDDFEYFNSPVRSSNEYPSGTLYTDSLCTLRKIKPKADDYMSDKHRDIINTEITSFEFTLLITDLLQELCKAESSLTGSEGSQISMQCINFSLKNLCSLQFGSLPAQSNYNSEEVSSIKLALTELLIVSLDKVLIHSDLCAKLINNGILPMLLRILEDVICKSSSKYNTRGESAARTRDVEKPSETEAENLLKFVFGIAYSVTAFFHCLLMQCRTVDKLREFTDQFKLYGECLKGGLLKECIELMIRIPGLNQEASVILIKKLIESIGKLVSGMKRVRSEVIHTAACPRSRHKACRQRVAAGMHHHHDVLGEAGTGLPLPSACCISVLYGTLTTLVTDEEISAQIVLRNKILRVMLKCGVCCCFSPGFLMECIVRLMWTHSSVAPRCLQLLEHTVYGDLGASILIPRVTDQLPCSICEPSDDNRDLGRKYCPHGVSPMERKSVWSFLIHYNSLLQLDNHNNVLHATVSHLLKVTPKCRTEMKYELLFSVVYPTFIVSKHRYIIRQEESAYFLTVSCLNIFASLLNTVSFAEHFIQKGGLSYVLELVSLPEFSNQCCAILEIAIIVEIYKLMKENAELTYYREMSSLSSVQMLFKSLSEMTDKCYKIYKLKLPPEKFEELCDLTKEKEILATVIISNAETRARKISVPTRMTFACNENTVEKTGEEDMNTLKNICTFWKTCAGLCLYSPTFRQYVVSESVFLDSFALLKLVLHCLCECECGAAEARLLIKLMEALLTVQFAVSEVTRGGSREASCGVVRGALRAAAECGTTGSGGTGSGGIGSAGYSDGAGLRALCDALIGVAVARPSRRLAMPRLAPAKLRYFGTELFRRFLLASKINWLLLMPVPPLQCESGGSSADGSSSEDAAGPYASEHSEPHARNDDGYEADVEIGKLDASQAYKSQKLSDSISVLSSLSDNQFPMEALSLECTNQDKSGELAHPELCVIVVDILTQLIQKVMDAEEQGASGADVAERVEGGPEKLERVCCGLARALSVRLAGSAAPPALLRALLAPAARRLLRAAHARPTRTELQNSVLELIYVVASQNIEPRELAALLQLFTADSPPVGPLLNMLQKLVDNAQSCTPDFELSFPIQLEENAFEESKNLVEETAVRRKSTDVNTSQLQQAHQRNEGAGACGRWRCAARCRLQGAGWAPWLQGFAVVLWLQLLSDDKTQGTEEAEGDGEQARRRAAESDEQLDEQRDERFGERADSHKVSHVLSLGHDSLMFELWLHPATGGLYVRLSRGGVVLCSGRAACALPARRWACLALNVRELVLRRRLHVQVGCELWAVGTTVTARRRAMQRSRFVRAAGAAVGVPRAPRARAGAARPSARAGGLWAVGCGHYCHGAASCCAAVALRARCRRGAGRASRSTCANWCCAAVCTCRWVVSCGLWALLSRRGVVLCSGRAACALPARRWACLALNVRELVLRRRLHVQVGCGLWAVGTTVTARRRAMQRSRYVRAAGAALGVPRAQRARTGALRRRLHVQVGCGLWAVGTTVTARRRAVQRSRCVRAAGAALGVPRAQRARTGAAPPSARAGGLWAVGCGHYCHGAASCCAAVALRARCRRGAGRASRSTCANWCCAAVCTCRWVVGCGLWALLSRRGVVLCSGRAACALPARRWACLALNVRELVLRRRLHVQVGCGLWAVGTTVTARRRAVQRSCCVRAAGASLVVPRAQRARAGAAPPSARAGGLWAVGLGTTVTARRRAVLRSRCVHAAGAALGVSCAQRARYWLPVRCWACLALNVREQVLCRRLHMQVTFYLNGRECDTVSLPLQGILVRKATPTSLLLGHAVAGAAASWQLGSLRVLRAPVLTAHTALHLAAHGPDHACEVRCEEPNFAAIMTPEILEMNIDWDQVHELEAGALHALQAALLLQLAPHEPCAARLYPPPAPQQPSAPPAPPTAFGGRSSVGVPETLHVEWFGRARVHQRKGFAPALLLLGGPELLFYLFARVVELNGDASLQAGALRVALRAGRGDARVRAALLRPRTLRLLLPVLASPRCRVSAQLLQVCAARHTHIHTHSTRLILLFIITCSLVCEWVLRQVILEAACSSSPLVVSGGAVRLRARAHCALLEPRPLLLLLRAWPHLHDVPVSWEEEGASVGAGGGVQQGSVWGLALRCCCALLDGPHRAFNQQQANRAALLRHLLLACKERFLNSDSGPLGAAASSSLVQLARALLGSPPLLQHLALLADFLLLMHQASDTFVTHSRANFYFLLTAETPEASEFNILTFMNKRKNKEYKLKRDFESLTLNDATEDAADLSDSNLTPLKDLSASRDTENDRTDVESSTESTKEMKGIINQQIKESRTENGTAIQNKEAPEVSGAGGERGQSAESTEVPNGYVVVEEDELRHTTVELYTGGIYHQRRVRAGAEPGWTACAGLLLLLRDALAALPDPLLAEALRGALQAENLVVLANHRSASVRSAVVRCVCVLQRRAPHALLATPAAGHYYLHLADQISLYPGSWELATACAALLTKCDVSLEDQLDDDIWIDVGEDVAQRGAPLLALLPTCLHLVPLAHNVTLLLRRLVQKASLRALSEIALVEVVLRAIRDIGHMEDNFEGRELLLEDLHGLLNKVAIKALESNHGMQTVIEMEHQLQYVQQSARGAAAARVRREARAALRSLLLAQLDHLEARLASPHAHVQTHANYFANVLGAEAGWASGAGSVGARLGGAVTRALQLLLARSPRANLRDDEPLFRRLLATLLRGAGGDGSEGRARWWAGWSAECGARLQELFWWAGAPAPGARALQPALLRALYAASRAALAHLAPRDPAAMRKLAVYLLSMLQQVHAASEGGAPAVELAITDWARGWAVATQAELAERLPSAALPHEAERFLREDEERWRRPAVAHRQRTAIAKAVFGRETLALRATETAMAVTRRVVEAQNAERKAFLEHLRTAQAHHAAAAQRWQLLVDTYAHERGVWHSPRGWPAAWQLDSTEGPGRVRVRLRRAHLRLPARFLQPHARYKAEAALQPGPLRGVLGGVLGSGKGCARGGWWGGGLAARLAPGESVSFMARVVHVTVASETPGELLLSDRCIHFVPECSEEEGEGAGGGTGVIGGAEGCEAQSWALGSVARVCARRWCLQERAAELFLLSGHAHLLAFTDTPERDAFLHALNAAHLPNRTEPESLSEVMNQWRNGTITNWEYLMALNGLAGRSYNDLMQYPVFPFIIADYTSKILDLNDPTSFRDLSKPMAVQNKNREQHYINTYNDLKAARREGCSPLLSRQPHHYASLYSNSGGVLHYLVRVPPFTELFLNYQDNNFDMPDRTFHSMATTWRLITNDSPTDVKELIPELFYLPELFYNNEGLELGVRQCGARVDSVELAPWAVDARMFTLAHRQALEAPLVTERLPLWIDLVFGYKQTGQPAVDAINVFPACTYYGFDPTALEDEVDRTAAAAMVRTYGQAPRQLLRTPHPHVARDLLPRKQGEVMAGVSGLQWGRYCGSPALGPPAVSAQRQCGAVRVQPLPARRAAAACRERTALLPLPPPKEEGGAGGGSGGGAFGLVSWGHADGTLRLRRRRDTAPEPLLHVPAIDQITEVCTTCEVGAWAWTAFVGLASGRVLALRLGGAGSGADGGVGGSEVRQLVAHSAPVAALCACTPAALLVSADRAGRIVLWDLNRLTYIRTLPNRERLPVTHVAVSETLSDVATVHELRPRTRTSGDREDTDKDADADVEADADVDSDTYERDAIDKYQSLIRVHTVNGRFVGSVKVPEVVTCVCYSNAAEGASVNCVAAGLRSGEVRLYSSWELRPVRTLPPPLHAPPHAPPPLLSVAFSGDAQVLFACYSGGLLLAWEPEPHPRPAPRLVPAHALL</sequence>
<proteinExistence type="predicted"/>
<accession>A0A8S3WI83</accession>
<feature type="compositionally biased region" description="Basic and acidic residues" evidence="2">
    <location>
        <begin position="2562"/>
        <end position="2585"/>
    </location>
</feature>
<feature type="domain" description="BEACH" evidence="3">
    <location>
        <begin position="3414"/>
        <end position="3714"/>
    </location>
</feature>
<evidence type="ECO:0000259" key="4">
    <source>
        <dbReference type="PROSITE" id="PS51783"/>
    </source>
</evidence>
<dbReference type="SMART" id="SM01026">
    <property type="entry name" value="Beach"/>
    <property type="match status" value="1"/>
</dbReference>
<dbReference type="Pfam" id="PF14844">
    <property type="entry name" value="PH_BEACH"/>
    <property type="match status" value="1"/>
</dbReference>
<dbReference type="SMART" id="SM00320">
    <property type="entry name" value="WD40"/>
    <property type="match status" value="3"/>
</dbReference>
<feature type="compositionally biased region" description="Basic and acidic residues" evidence="2">
    <location>
        <begin position="243"/>
        <end position="262"/>
    </location>
</feature>
<feature type="compositionally biased region" description="Basic and acidic residues" evidence="2">
    <location>
        <begin position="1468"/>
        <end position="1492"/>
    </location>
</feature>
<dbReference type="InterPro" id="IPR050865">
    <property type="entry name" value="BEACH_Domain"/>
</dbReference>
<dbReference type="InterPro" id="IPR023362">
    <property type="entry name" value="PH-BEACH_dom"/>
</dbReference>
<feature type="region of interest" description="Disordered" evidence="2">
    <location>
        <begin position="2550"/>
        <end position="2626"/>
    </location>
</feature>
<dbReference type="InterPro" id="IPR001680">
    <property type="entry name" value="WD40_rpt"/>
</dbReference>
<feature type="region of interest" description="Disordered" evidence="2">
    <location>
        <begin position="3949"/>
        <end position="3969"/>
    </location>
</feature>
<dbReference type="CDD" id="cd06071">
    <property type="entry name" value="Beach"/>
    <property type="match status" value="1"/>
</dbReference>
<reference evidence="5" key="1">
    <citation type="submission" date="2021-04" db="EMBL/GenBank/DDBJ databases">
        <authorList>
            <person name="Tunstrom K."/>
        </authorList>
    </citation>
    <scope>NUCLEOTIDE SEQUENCE</scope>
</reference>
<evidence type="ECO:0000313" key="6">
    <source>
        <dbReference type="Proteomes" id="UP000691718"/>
    </source>
</evidence>
<dbReference type="PANTHER" id="PTHR13743">
    <property type="entry name" value="BEIGE/BEACH-RELATED"/>
    <property type="match status" value="1"/>
</dbReference>
<feature type="region of interest" description="Disordered" evidence="2">
    <location>
        <begin position="1136"/>
        <end position="1166"/>
    </location>
</feature>
<organism evidence="5 6">
    <name type="scientific">Parnassius apollo</name>
    <name type="common">Apollo butterfly</name>
    <name type="synonym">Papilio apollo</name>
    <dbReference type="NCBI Taxonomy" id="110799"/>
    <lineage>
        <taxon>Eukaryota</taxon>
        <taxon>Metazoa</taxon>
        <taxon>Ecdysozoa</taxon>
        <taxon>Arthropoda</taxon>
        <taxon>Hexapoda</taxon>
        <taxon>Insecta</taxon>
        <taxon>Pterygota</taxon>
        <taxon>Neoptera</taxon>
        <taxon>Endopterygota</taxon>
        <taxon>Lepidoptera</taxon>
        <taxon>Glossata</taxon>
        <taxon>Ditrysia</taxon>
        <taxon>Papilionoidea</taxon>
        <taxon>Papilionidae</taxon>
        <taxon>Parnassiinae</taxon>
        <taxon>Parnassini</taxon>
        <taxon>Parnassius</taxon>
        <taxon>Parnassius</taxon>
    </lineage>
</organism>
<gene>
    <name evidence="5" type="ORF">PAPOLLO_LOCUS6617</name>
</gene>
<evidence type="ECO:0000259" key="3">
    <source>
        <dbReference type="PROSITE" id="PS50197"/>
    </source>
</evidence>
<dbReference type="PROSITE" id="PS50197">
    <property type="entry name" value="BEACH"/>
    <property type="match status" value="1"/>
</dbReference>
<feature type="compositionally biased region" description="Polar residues" evidence="2">
    <location>
        <begin position="2588"/>
        <end position="2604"/>
    </location>
</feature>
<evidence type="ECO:0000256" key="2">
    <source>
        <dbReference type="SAM" id="MobiDB-lite"/>
    </source>
</evidence>
<comment type="caution">
    <text evidence="5">The sequence shown here is derived from an EMBL/GenBank/DDBJ whole genome shotgun (WGS) entry which is preliminary data.</text>
</comment>
<keyword evidence="6" id="KW-1185">Reference proteome</keyword>
<dbReference type="PROSITE" id="PS51783">
    <property type="entry name" value="PH_BEACH"/>
    <property type="match status" value="1"/>
</dbReference>
<evidence type="ECO:0000313" key="5">
    <source>
        <dbReference type="EMBL" id="CAG4961677.1"/>
    </source>
</evidence>
<feature type="region of interest" description="Disordered" evidence="2">
    <location>
        <begin position="210"/>
        <end position="270"/>
    </location>
</feature>
<dbReference type="PROSITE" id="PS50082">
    <property type="entry name" value="WD_REPEATS_2"/>
    <property type="match status" value="1"/>
</dbReference>
<dbReference type="PANTHER" id="PTHR13743:SF86">
    <property type="entry name" value="LYSOSOMAL-TRAFFICKING REGULATOR"/>
    <property type="match status" value="1"/>
</dbReference>
<dbReference type="InterPro" id="IPR000409">
    <property type="entry name" value="BEACH_dom"/>
</dbReference>
<dbReference type="EMBL" id="CAJQZP010000437">
    <property type="protein sequence ID" value="CAG4961677.1"/>
    <property type="molecule type" value="Genomic_DNA"/>
</dbReference>
<dbReference type="OrthoDB" id="26681at2759"/>
<feature type="region of interest" description="Disordered" evidence="2">
    <location>
        <begin position="1458"/>
        <end position="1492"/>
    </location>
</feature>
<feature type="repeat" description="WD" evidence="1">
    <location>
        <begin position="3880"/>
        <end position="3921"/>
    </location>
</feature>
<protein>
    <submittedName>
        <fullName evidence="5">(apollo) hypothetical protein</fullName>
    </submittedName>
</protein>
<dbReference type="Pfam" id="PF02138">
    <property type="entry name" value="Beach"/>
    <property type="match status" value="1"/>
</dbReference>